<name>A0A8T0Q726_PANVG</name>
<evidence type="ECO:0000313" key="2">
    <source>
        <dbReference type="EMBL" id="KAG2570691.1"/>
    </source>
</evidence>
<gene>
    <name evidence="2" type="ORF">PVAP13_7KG042200</name>
</gene>
<dbReference type="EMBL" id="CM029049">
    <property type="protein sequence ID" value="KAG2570691.1"/>
    <property type="molecule type" value="Genomic_DNA"/>
</dbReference>
<comment type="caution">
    <text evidence="2">The sequence shown here is derived from an EMBL/GenBank/DDBJ whole genome shotgun (WGS) entry which is preliminary data.</text>
</comment>
<dbReference type="InterPro" id="IPR045766">
    <property type="entry name" value="MCAfunc"/>
</dbReference>
<evidence type="ECO:0000259" key="1">
    <source>
        <dbReference type="Pfam" id="PF19584"/>
    </source>
</evidence>
<feature type="domain" description="MCAfunc" evidence="1">
    <location>
        <begin position="1"/>
        <end position="99"/>
    </location>
</feature>
<organism evidence="2 3">
    <name type="scientific">Panicum virgatum</name>
    <name type="common">Blackwell switchgrass</name>
    <dbReference type="NCBI Taxonomy" id="38727"/>
    <lineage>
        <taxon>Eukaryota</taxon>
        <taxon>Viridiplantae</taxon>
        <taxon>Streptophyta</taxon>
        <taxon>Embryophyta</taxon>
        <taxon>Tracheophyta</taxon>
        <taxon>Spermatophyta</taxon>
        <taxon>Magnoliopsida</taxon>
        <taxon>Liliopsida</taxon>
        <taxon>Poales</taxon>
        <taxon>Poaceae</taxon>
        <taxon>PACMAD clade</taxon>
        <taxon>Panicoideae</taxon>
        <taxon>Panicodae</taxon>
        <taxon>Paniceae</taxon>
        <taxon>Panicinae</taxon>
        <taxon>Panicum</taxon>
        <taxon>Panicum sect. Hiantes</taxon>
    </lineage>
</organism>
<dbReference type="Proteomes" id="UP000823388">
    <property type="component" value="Chromosome 7K"/>
</dbReference>
<dbReference type="InterPro" id="IPR059179">
    <property type="entry name" value="MLKL-like_MCAfunc"/>
</dbReference>
<dbReference type="PANTHER" id="PTHR35832:SF7">
    <property type="entry name" value="OS11G0666100 PROTEIN"/>
    <property type="match status" value="1"/>
</dbReference>
<proteinExistence type="predicted"/>
<evidence type="ECO:0000313" key="3">
    <source>
        <dbReference type="Proteomes" id="UP000823388"/>
    </source>
</evidence>
<keyword evidence="3" id="KW-1185">Reference proteome</keyword>
<dbReference type="Pfam" id="PF19584">
    <property type="entry name" value="MCAfunc"/>
    <property type="match status" value="1"/>
</dbReference>
<sequence>MIEKAARTASQNKEACRKITERASMIKNRLEQLQQVSRSFEHPEMWKPMKVLKMTLHRAYRFIIGYHHSSYIYKFCCGSDLANEFESVQKDMDLWNQHLTDLKMDILFKFTVVDMRSLHGNSNTIKQVNVQ</sequence>
<dbReference type="PANTHER" id="PTHR35832">
    <property type="entry name" value="OS12G0248400 PROTEIN-RELATED"/>
    <property type="match status" value="1"/>
</dbReference>
<dbReference type="Gene3D" id="1.20.930.20">
    <property type="entry name" value="Adaptor protein Cbl, N-terminal domain"/>
    <property type="match status" value="1"/>
</dbReference>
<dbReference type="GO" id="GO:0007166">
    <property type="term" value="P:cell surface receptor signaling pathway"/>
    <property type="evidence" value="ECO:0007669"/>
    <property type="project" value="InterPro"/>
</dbReference>
<dbReference type="InterPro" id="IPR036537">
    <property type="entry name" value="Adaptor_Cbl_N_dom_sf"/>
</dbReference>
<reference evidence="2" key="1">
    <citation type="submission" date="2020-05" db="EMBL/GenBank/DDBJ databases">
        <title>WGS assembly of Panicum virgatum.</title>
        <authorList>
            <person name="Lovell J.T."/>
            <person name="Jenkins J."/>
            <person name="Shu S."/>
            <person name="Juenger T.E."/>
            <person name="Schmutz J."/>
        </authorList>
    </citation>
    <scope>NUCLEOTIDE SEQUENCE</scope>
    <source>
        <strain evidence="2">AP13</strain>
    </source>
</reference>
<protein>
    <recommendedName>
        <fullName evidence="1">MCAfunc domain-containing protein</fullName>
    </recommendedName>
</protein>
<dbReference type="CDD" id="cd21037">
    <property type="entry name" value="MLKL_NTD"/>
    <property type="match status" value="1"/>
</dbReference>
<dbReference type="AlphaFoldDB" id="A0A8T0Q726"/>
<accession>A0A8T0Q726</accession>